<dbReference type="Pfam" id="PF00440">
    <property type="entry name" value="TetR_N"/>
    <property type="match status" value="1"/>
</dbReference>
<dbReference type="InterPro" id="IPR050109">
    <property type="entry name" value="HTH-type_TetR-like_transc_reg"/>
</dbReference>
<dbReference type="InterPro" id="IPR036271">
    <property type="entry name" value="Tet_transcr_reg_TetR-rel_C_sf"/>
</dbReference>
<evidence type="ECO:0000259" key="5">
    <source>
        <dbReference type="PROSITE" id="PS50977"/>
    </source>
</evidence>
<dbReference type="SUPFAM" id="SSF46689">
    <property type="entry name" value="Homeodomain-like"/>
    <property type="match status" value="1"/>
</dbReference>
<name>A0ABY3WSR1_9ACTN</name>
<keyword evidence="2 4" id="KW-0238">DNA-binding</keyword>
<dbReference type="SUPFAM" id="SSF48498">
    <property type="entry name" value="Tetracyclin repressor-like, C-terminal domain"/>
    <property type="match status" value="1"/>
</dbReference>
<keyword evidence="1" id="KW-0805">Transcription regulation</keyword>
<dbReference type="InterPro" id="IPR001647">
    <property type="entry name" value="HTH_TetR"/>
</dbReference>
<gene>
    <name evidence="6" type="ORF">J4032_16090</name>
</gene>
<dbReference type="EMBL" id="CP071872">
    <property type="protein sequence ID" value="UNM12833.1"/>
    <property type="molecule type" value="Genomic_DNA"/>
</dbReference>
<reference evidence="6 7" key="1">
    <citation type="submission" date="2021-03" db="EMBL/GenBank/DDBJ databases">
        <title>Complete genome of Streptomyces formicae strain 1H-GS9 (DSM 100524).</title>
        <authorList>
            <person name="Atanasov K.E."/>
            <person name="Altabella T."/>
            <person name="Ferrer A."/>
        </authorList>
    </citation>
    <scope>NUCLEOTIDE SEQUENCE [LARGE SCALE GENOMIC DNA]</scope>
    <source>
        <strain evidence="6 7">1H-GS9</strain>
    </source>
</reference>
<sequence length="249" mass="26009">MTAEKISERSADTRERILVAAAELLAEGGSDAVSTRAVAQAAGVQAPTLYRLFGDKKGLLDAVTAYGFERYLAGKQTLTATEDPVEDLRRGWDLHIDFGLTHPSFYVLMYGAVRPGERPAAAEDAHAVLVGMLERVARAGRLRVPVATAAQMVQAASVGVALTLITDPAGGRDGDLSARTRDIVLAALTTGPRPADGPDTPAARAIALAAVLPDLGEALSPAEAGLLREWLQRLAAMETATATDADGNV</sequence>
<evidence type="ECO:0000256" key="4">
    <source>
        <dbReference type="PROSITE-ProRule" id="PRU00335"/>
    </source>
</evidence>
<proteinExistence type="predicted"/>
<feature type="DNA-binding region" description="H-T-H motif" evidence="4">
    <location>
        <begin position="34"/>
        <end position="53"/>
    </location>
</feature>
<accession>A0ABY3WSR1</accession>
<keyword evidence="3" id="KW-0804">Transcription</keyword>
<evidence type="ECO:0000313" key="7">
    <source>
        <dbReference type="Proteomes" id="UP000828924"/>
    </source>
</evidence>
<protein>
    <submittedName>
        <fullName evidence="6">TetR/AcrR family transcriptional regulator</fullName>
    </submittedName>
</protein>
<dbReference type="RefSeq" id="WP_242331479.1">
    <property type="nucleotide sequence ID" value="NZ_CP071872.1"/>
</dbReference>
<dbReference type="Gene3D" id="1.10.357.10">
    <property type="entry name" value="Tetracycline Repressor, domain 2"/>
    <property type="match status" value="1"/>
</dbReference>
<dbReference type="PANTHER" id="PTHR30055">
    <property type="entry name" value="HTH-TYPE TRANSCRIPTIONAL REGULATOR RUTR"/>
    <property type="match status" value="1"/>
</dbReference>
<dbReference type="PROSITE" id="PS50977">
    <property type="entry name" value="HTH_TETR_2"/>
    <property type="match status" value="1"/>
</dbReference>
<keyword evidence="7" id="KW-1185">Reference proteome</keyword>
<dbReference type="InterPro" id="IPR009057">
    <property type="entry name" value="Homeodomain-like_sf"/>
</dbReference>
<dbReference type="PANTHER" id="PTHR30055:SF234">
    <property type="entry name" value="HTH-TYPE TRANSCRIPTIONAL REGULATOR BETI"/>
    <property type="match status" value="1"/>
</dbReference>
<dbReference type="PRINTS" id="PR00455">
    <property type="entry name" value="HTHTETR"/>
</dbReference>
<organism evidence="6 7">
    <name type="scientific">Streptomyces formicae</name>
    <dbReference type="NCBI Taxonomy" id="1616117"/>
    <lineage>
        <taxon>Bacteria</taxon>
        <taxon>Bacillati</taxon>
        <taxon>Actinomycetota</taxon>
        <taxon>Actinomycetes</taxon>
        <taxon>Kitasatosporales</taxon>
        <taxon>Streptomycetaceae</taxon>
        <taxon>Streptomyces</taxon>
    </lineage>
</organism>
<feature type="domain" description="HTH tetR-type" evidence="5">
    <location>
        <begin position="11"/>
        <end position="71"/>
    </location>
</feature>
<dbReference type="Proteomes" id="UP000828924">
    <property type="component" value="Chromosome"/>
</dbReference>
<evidence type="ECO:0000256" key="2">
    <source>
        <dbReference type="ARBA" id="ARBA00023125"/>
    </source>
</evidence>
<evidence type="ECO:0000313" key="6">
    <source>
        <dbReference type="EMBL" id="UNM12833.1"/>
    </source>
</evidence>
<evidence type="ECO:0000256" key="3">
    <source>
        <dbReference type="ARBA" id="ARBA00023163"/>
    </source>
</evidence>
<evidence type="ECO:0000256" key="1">
    <source>
        <dbReference type="ARBA" id="ARBA00023015"/>
    </source>
</evidence>